<proteinExistence type="predicted"/>
<dbReference type="Proteomes" id="UP000001623">
    <property type="component" value="Chromosome"/>
</dbReference>
<sequence length="78" mass="8571">MEYRNATYNQAGTIDVEIDHADFGWIPFTASPDDPEPLGRELYEEITKDSSVAAYVPPPPARQQVANPLSRHASSTPA</sequence>
<dbReference type="eggNOG" id="ENOG5033IBU">
    <property type="taxonomic scope" value="Bacteria"/>
</dbReference>
<feature type="region of interest" description="Disordered" evidence="1">
    <location>
        <begin position="53"/>
        <end position="78"/>
    </location>
</feature>
<dbReference type="RefSeq" id="WP_013894501.1">
    <property type="nucleotide sequence ID" value="NC_015675.1"/>
</dbReference>
<dbReference type="AlphaFoldDB" id="F7YCK0"/>
<name>F7YCK0_MESOW</name>
<gene>
    <name evidence="2" type="ordered locus">Mesop_3365</name>
</gene>
<protein>
    <submittedName>
        <fullName evidence="2">Uncharacterized protein</fullName>
    </submittedName>
</protein>
<dbReference type="KEGG" id="mop:Mesop_3365"/>
<reference evidence="2 3" key="1">
    <citation type="submission" date="2010-10" db="EMBL/GenBank/DDBJ databases">
        <title>Complete sequence of Mesorhizobium opportunistum WSM2075.</title>
        <authorList>
            <consortium name="US DOE Joint Genome Institute"/>
            <person name="Lucas S."/>
            <person name="Copeland A."/>
            <person name="Lapidus A."/>
            <person name="Cheng J.-F."/>
            <person name="Bruce D."/>
            <person name="Goodwin L."/>
            <person name="Pitluck S."/>
            <person name="Chertkov O."/>
            <person name="Misra M."/>
            <person name="Detter J.C."/>
            <person name="Han C."/>
            <person name="Tapia R."/>
            <person name="Land M."/>
            <person name="Hauser L."/>
            <person name="Kyrpides N."/>
            <person name="Ovchinnikova G."/>
            <person name="Mavrommatis K.M."/>
            <person name="Tiwari R.P."/>
            <person name="Howieson J.G."/>
            <person name="O'Hara G.W."/>
            <person name="Nandasena K.G."/>
            <person name="Woyke T."/>
        </authorList>
    </citation>
    <scope>NUCLEOTIDE SEQUENCE [LARGE SCALE GENOMIC DNA]</scope>
    <source>
        <strain evidence="3">LMG 24607 / HAMBI 3007 / WSM2075</strain>
    </source>
</reference>
<organism evidence="2 3">
    <name type="scientific">Mesorhizobium opportunistum (strain LMG 24607 / HAMBI 3007 / WSM2075)</name>
    <dbReference type="NCBI Taxonomy" id="536019"/>
    <lineage>
        <taxon>Bacteria</taxon>
        <taxon>Pseudomonadati</taxon>
        <taxon>Pseudomonadota</taxon>
        <taxon>Alphaproteobacteria</taxon>
        <taxon>Hyphomicrobiales</taxon>
        <taxon>Phyllobacteriaceae</taxon>
        <taxon>Mesorhizobium</taxon>
    </lineage>
</organism>
<evidence type="ECO:0000313" key="3">
    <source>
        <dbReference type="Proteomes" id="UP000001623"/>
    </source>
</evidence>
<evidence type="ECO:0000313" key="2">
    <source>
        <dbReference type="EMBL" id="AEH87812.1"/>
    </source>
</evidence>
<dbReference type="HOGENOM" id="CLU_2617904_0_0_5"/>
<accession>F7YCK0</accession>
<dbReference type="EMBL" id="CP002279">
    <property type="protein sequence ID" value="AEH87812.1"/>
    <property type="molecule type" value="Genomic_DNA"/>
</dbReference>
<dbReference type="STRING" id="536019.Mesop_3365"/>
<evidence type="ECO:0000256" key="1">
    <source>
        <dbReference type="SAM" id="MobiDB-lite"/>
    </source>
</evidence>